<comment type="catalytic activity">
    <reaction evidence="7 8">
        <text>UDP-N-acetyl-alpha-D-muramoyl-L-alanine + D-glutamate + ATP = UDP-N-acetyl-alpha-D-muramoyl-L-alanyl-D-glutamate + ADP + phosphate + H(+)</text>
        <dbReference type="Rhea" id="RHEA:16429"/>
        <dbReference type="ChEBI" id="CHEBI:15378"/>
        <dbReference type="ChEBI" id="CHEBI:29986"/>
        <dbReference type="ChEBI" id="CHEBI:30616"/>
        <dbReference type="ChEBI" id="CHEBI:43474"/>
        <dbReference type="ChEBI" id="CHEBI:83898"/>
        <dbReference type="ChEBI" id="CHEBI:83900"/>
        <dbReference type="ChEBI" id="CHEBI:456216"/>
        <dbReference type="EC" id="6.3.2.9"/>
    </reaction>
</comment>
<reference evidence="11 12" key="1">
    <citation type="submission" date="2016-12" db="EMBL/GenBank/DDBJ databases">
        <authorList>
            <person name="Song W.-J."/>
            <person name="Kurnit D.M."/>
        </authorList>
    </citation>
    <scope>NUCLEOTIDE SEQUENCE [LARGE SCALE GENOMIC DNA]</scope>
    <source>
        <strain evidence="11 12">DSM 18488</strain>
    </source>
</reference>
<organism evidence="11 12">
    <name type="scientific">Desulfopila aestuarii DSM 18488</name>
    <dbReference type="NCBI Taxonomy" id="1121416"/>
    <lineage>
        <taxon>Bacteria</taxon>
        <taxon>Pseudomonadati</taxon>
        <taxon>Thermodesulfobacteriota</taxon>
        <taxon>Desulfobulbia</taxon>
        <taxon>Desulfobulbales</taxon>
        <taxon>Desulfocapsaceae</taxon>
        <taxon>Desulfopila</taxon>
    </lineage>
</organism>
<comment type="function">
    <text evidence="7 8">Cell wall formation. Catalyzes the addition of glutamate to the nucleotide precursor UDP-N-acetylmuramoyl-L-alanine (UMA).</text>
</comment>
<dbReference type="Pfam" id="PF02875">
    <property type="entry name" value="Mur_ligase_C"/>
    <property type="match status" value="1"/>
</dbReference>
<dbReference type="Gene3D" id="3.40.1190.10">
    <property type="entry name" value="Mur-like, catalytic domain"/>
    <property type="match status" value="1"/>
</dbReference>
<evidence type="ECO:0000256" key="3">
    <source>
        <dbReference type="ARBA" id="ARBA00022490"/>
    </source>
</evidence>
<dbReference type="HAMAP" id="MF_00639">
    <property type="entry name" value="MurD"/>
    <property type="match status" value="1"/>
</dbReference>
<dbReference type="PANTHER" id="PTHR43692:SF1">
    <property type="entry name" value="UDP-N-ACETYLMURAMOYLALANINE--D-GLUTAMATE LIGASE"/>
    <property type="match status" value="1"/>
</dbReference>
<dbReference type="NCBIfam" id="TIGR01087">
    <property type="entry name" value="murD"/>
    <property type="match status" value="1"/>
</dbReference>
<dbReference type="SUPFAM" id="SSF51984">
    <property type="entry name" value="MurCD N-terminal domain"/>
    <property type="match status" value="1"/>
</dbReference>
<dbReference type="InterPro" id="IPR013221">
    <property type="entry name" value="Mur_ligase_cen"/>
</dbReference>
<dbReference type="Pfam" id="PF08245">
    <property type="entry name" value="Mur_ligase_M"/>
    <property type="match status" value="1"/>
</dbReference>
<proteinExistence type="inferred from homology"/>
<dbReference type="InterPro" id="IPR036615">
    <property type="entry name" value="Mur_ligase_C_dom_sf"/>
</dbReference>
<feature type="domain" description="Mur ligase central" evidence="10">
    <location>
        <begin position="119"/>
        <end position="293"/>
    </location>
</feature>
<evidence type="ECO:0000256" key="8">
    <source>
        <dbReference type="RuleBase" id="RU003664"/>
    </source>
</evidence>
<dbReference type="Gene3D" id="3.90.190.20">
    <property type="entry name" value="Mur ligase, C-terminal domain"/>
    <property type="match status" value="1"/>
</dbReference>
<evidence type="ECO:0000313" key="11">
    <source>
        <dbReference type="EMBL" id="SHO44435.1"/>
    </source>
</evidence>
<dbReference type="SUPFAM" id="SSF53623">
    <property type="entry name" value="MurD-like peptide ligases, catalytic domain"/>
    <property type="match status" value="1"/>
</dbReference>
<evidence type="ECO:0000256" key="2">
    <source>
        <dbReference type="ARBA" id="ARBA00004752"/>
    </source>
</evidence>
<keyword evidence="7 8" id="KW-0961">Cell wall biogenesis/degradation</keyword>
<dbReference type="GO" id="GO:0051301">
    <property type="term" value="P:cell division"/>
    <property type="evidence" value="ECO:0007669"/>
    <property type="project" value="UniProtKB-KW"/>
</dbReference>
<evidence type="ECO:0000259" key="9">
    <source>
        <dbReference type="Pfam" id="PF02875"/>
    </source>
</evidence>
<keyword evidence="7 8" id="KW-0133">Cell shape</keyword>
<dbReference type="AlphaFoldDB" id="A0A1M7XZ72"/>
<dbReference type="EMBL" id="FRFE01000003">
    <property type="protein sequence ID" value="SHO44435.1"/>
    <property type="molecule type" value="Genomic_DNA"/>
</dbReference>
<evidence type="ECO:0000259" key="10">
    <source>
        <dbReference type="Pfam" id="PF08245"/>
    </source>
</evidence>
<keyword evidence="6 7" id="KW-0067">ATP-binding</keyword>
<evidence type="ECO:0000313" key="12">
    <source>
        <dbReference type="Proteomes" id="UP000184603"/>
    </source>
</evidence>
<dbReference type="GO" id="GO:0071555">
    <property type="term" value="P:cell wall organization"/>
    <property type="evidence" value="ECO:0007669"/>
    <property type="project" value="UniProtKB-KW"/>
</dbReference>
<dbReference type="GO" id="GO:0008360">
    <property type="term" value="P:regulation of cell shape"/>
    <property type="evidence" value="ECO:0007669"/>
    <property type="project" value="UniProtKB-KW"/>
</dbReference>
<dbReference type="Gene3D" id="3.40.50.720">
    <property type="entry name" value="NAD(P)-binding Rossmann-like Domain"/>
    <property type="match status" value="1"/>
</dbReference>
<dbReference type="GO" id="GO:0009252">
    <property type="term" value="P:peptidoglycan biosynthetic process"/>
    <property type="evidence" value="ECO:0007669"/>
    <property type="project" value="UniProtKB-UniRule"/>
</dbReference>
<feature type="domain" description="Mur ligase C-terminal" evidence="9">
    <location>
        <begin position="316"/>
        <end position="428"/>
    </location>
</feature>
<dbReference type="GO" id="GO:0005524">
    <property type="term" value="F:ATP binding"/>
    <property type="evidence" value="ECO:0007669"/>
    <property type="project" value="UniProtKB-UniRule"/>
</dbReference>
<keyword evidence="7 8" id="KW-0131">Cell cycle</keyword>
<dbReference type="InterPro" id="IPR005762">
    <property type="entry name" value="MurD"/>
</dbReference>
<dbReference type="GO" id="GO:0008764">
    <property type="term" value="F:UDP-N-acetylmuramoylalanine-D-glutamate ligase activity"/>
    <property type="evidence" value="ECO:0007669"/>
    <property type="project" value="UniProtKB-UniRule"/>
</dbReference>
<keyword evidence="7 8" id="KW-0573">Peptidoglycan synthesis</keyword>
<dbReference type="Pfam" id="PF21799">
    <property type="entry name" value="MurD-like_N"/>
    <property type="match status" value="1"/>
</dbReference>
<accession>A0A1M7XZ72</accession>
<comment type="pathway">
    <text evidence="2 7 8">Cell wall biogenesis; peptidoglycan biosynthesis.</text>
</comment>
<dbReference type="InterPro" id="IPR004101">
    <property type="entry name" value="Mur_ligase_C"/>
</dbReference>
<protein>
    <recommendedName>
        <fullName evidence="7 8">UDP-N-acetylmuramoylalanine--D-glutamate ligase</fullName>
        <ecNumber evidence="7 8">6.3.2.9</ecNumber>
    </recommendedName>
    <alternativeName>
        <fullName evidence="7">D-glutamic acid-adding enzyme</fullName>
    </alternativeName>
    <alternativeName>
        <fullName evidence="7">UDP-N-acetylmuramoyl-L-alanyl-D-glutamate synthetase</fullName>
    </alternativeName>
</protein>
<dbReference type="InterPro" id="IPR036565">
    <property type="entry name" value="Mur-like_cat_sf"/>
</dbReference>
<evidence type="ECO:0000256" key="6">
    <source>
        <dbReference type="ARBA" id="ARBA00022840"/>
    </source>
</evidence>
<dbReference type="SUPFAM" id="SSF53244">
    <property type="entry name" value="MurD-like peptide ligases, peptide-binding domain"/>
    <property type="match status" value="1"/>
</dbReference>
<dbReference type="GO" id="GO:0005737">
    <property type="term" value="C:cytoplasm"/>
    <property type="evidence" value="ECO:0007669"/>
    <property type="project" value="UniProtKB-SubCell"/>
</dbReference>
<keyword evidence="4 7" id="KW-0436">Ligase</keyword>
<dbReference type="EC" id="6.3.2.9" evidence="7 8"/>
<comment type="subcellular location">
    <subcellularLocation>
        <location evidence="1 7 8">Cytoplasm</location>
    </subcellularLocation>
</comment>
<dbReference type="STRING" id="1121416.SAMN02745220_00744"/>
<name>A0A1M7XZ72_9BACT</name>
<keyword evidence="5 7" id="KW-0547">Nucleotide-binding</keyword>
<dbReference type="UniPathway" id="UPA00219"/>
<evidence type="ECO:0000256" key="5">
    <source>
        <dbReference type="ARBA" id="ARBA00022741"/>
    </source>
</evidence>
<feature type="binding site" evidence="7">
    <location>
        <begin position="121"/>
        <end position="127"/>
    </location>
    <ligand>
        <name>ATP</name>
        <dbReference type="ChEBI" id="CHEBI:30616"/>
    </ligand>
</feature>
<keyword evidence="3 7" id="KW-0963">Cytoplasm</keyword>
<evidence type="ECO:0000256" key="7">
    <source>
        <dbReference type="HAMAP-Rule" id="MF_00639"/>
    </source>
</evidence>
<keyword evidence="7 8" id="KW-0132">Cell division</keyword>
<gene>
    <name evidence="7" type="primary">murD</name>
    <name evidence="11" type="ORF">SAMN02745220_00744</name>
</gene>
<sequence>MQKESKIYKGMTVAVVGLGITGQAAVHYCLECGAQVIVSDSRPRARFQEEMAAFLQKTGVEWEAGGHTFEFLNKADCVIVSPGIPESHEAIIRLKAAGIPVVGELAVAAPHLNMPVVAVTGTNGKTTVTSLIGEIVKEDGRSVFVGGNIGTPVFEFLRKKDKADVMVLEVSSFQLMAAGDFAPDVGVLLNITPDHIDRHGSLSEYAAAKMRLFCHQKSAHTAVMCSDDPECMARVGQLPSQCVTFGNVPGSTARIEGQVVRSMVAGHEVVYDLTGTAFIGRIGASNAAAAILACQALGIAPDVIMAALKKFQPGPHRIALVGELHGVRFINDSKGTNTGAVIAALQQLDGKALLIAGGRDKGEDYRLLREQVQEKARTVIVIGEAAAKISEALQGCTELRSAETLDEAVRLGYSLAEPGDAVLLSPACSSFDMFTSYAHRGEMFAAAVHKLIAEDSAGDGGGR</sequence>
<dbReference type="PANTHER" id="PTHR43692">
    <property type="entry name" value="UDP-N-ACETYLMURAMOYLALANINE--D-GLUTAMATE LIGASE"/>
    <property type="match status" value="1"/>
</dbReference>
<evidence type="ECO:0000256" key="4">
    <source>
        <dbReference type="ARBA" id="ARBA00022598"/>
    </source>
</evidence>
<keyword evidence="12" id="KW-1185">Reference proteome</keyword>
<evidence type="ECO:0000256" key="1">
    <source>
        <dbReference type="ARBA" id="ARBA00004496"/>
    </source>
</evidence>
<comment type="similarity">
    <text evidence="7">Belongs to the MurCDEF family.</text>
</comment>
<dbReference type="Proteomes" id="UP000184603">
    <property type="component" value="Unassembled WGS sequence"/>
</dbReference>